<dbReference type="AlphaFoldDB" id="W0EX46"/>
<organism evidence="1 2">
    <name type="scientific">Barnesiella viscericola DSM 18177</name>
    <dbReference type="NCBI Taxonomy" id="880074"/>
    <lineage>
        <taxon>Bacteria</taxon>
        <taxon>Pseudomonadati</taxon>
        <taxon>Bacteroidota</taxon>
        <taxon>Bacteroidia</taxon>
        <taxon>Bacteroidales</taxon>
        <taxon>Barnesiellaceae</taxon>
        <taxon>Barnesiella</taxon>
    </lineage>
</organism>
<dbReference type="EMBL" id="CP007034">
    <property type="protein sequence ID" value="AHF13636.1"/>
    <property type="molecule type" value="Genomic_DNA"/>
</dbReference>
<dbReference type="HOGENOM" id="CLU_2421020_0_0_10"/>
<protein>
    <submittedName>
        <fullName evidence="1">Uncharacterized protein</fullName>
    </submittedName>
</protein>
<accession>W0EX46</accession>
<dbReference type="GeneID" id="90528436"/>
<name>W0EX46_9BACT</name>
<evidence type="ECO:0000313" key="2">
    <source>
        <dbReference type="Proteomes" id="UP000018901"/>
    </source>
</evidence>
<dbReference type="STRING" id="880074.BARVI_03095"/>
<proteinExistence type="predicted"/>
<evidence type="ECO:0000313" key="1">
    <source>
        <dbReference type="EMBL" id="AHF13636.1"/>
    </source>
</evidence>
<dbReference type="Proteomes" id="UP000018901">
    <property type="component" value="Chromosome"/>
</dbReference>
<keyword evidence="2" id="KW-1185">Reference proteome</keyword>
<dbReference type="KEGG" id="bvs:BARVI_03095"/>
<reference evidence="1 2" key="1">
    <citation type="submission" date="2013-12" db="EMBL/GenBank/DDBJ databases">
        <authorList>
            <consortium name="DOE Joint Genome Institute"/>
            <person name="Eisen J."/>
            <person name="Huntemann M."/>
            <person name="Han J."/>
            <person name="Chen A."/>
            <person name="Kyrpides N."/>
            <person name="Mavromatis K."/>
            <person name="Markowitz V."/>
            <person name="Palaniappan K."/>
            <person name="Ivanova N."/>
            <person name="Schaumberg A."/>
            <person name="Pati A."/>
            <person name="Liolios K."/>
            <person name="Nordberg H.P."/>
            <person name="Cantor M.N."/>
            <person name="Hua S.X."/>
            <person name="Woyke T."/>
        </authorList>
    </citation>
    <scope>NUCLEOTIDE SEQUENCE [LARGE SCALE GENOMIC DNA]</scope>
    <source>
        <strain evidence="2">DSM 18177</strain>
    </source>
</reference>
<sequence>MAYGVKIISGDDRCKCQSRFFLGRLPGRSLLYIKGVVQTAEAEVSRPEMVTRHFVAYKDKFIYRLLCSIPFLFGEEAVVKYSVFWGELQKI</sequence>
<gene>
    <name evidence="1" type="ORF">BARVI_03095</name>
</gene>
<dbReference type="RefSeq" id="WP_025277802.1">
    <property type="nucleotide sequence ID" value="NZ_CP007034.1"/>
</dbReference>